<evidence type="ECO:0000256" key="1">
    <source>
        <dbReference type="ARBA" id="ARBA00022676"/>
    </source>
</evidence>
<evidence type="ECO:0000313" key="7">
    <source>
        <dbReference type="EMBL" id="TEB37363.1"/>
    </source>
</evidence>
<dbReference type="EMBL" id="QPFP01000004">
    <property type="protein sequence ID" value="TEB37363.1"/>
    <property type="molecule type" value="Genomic_DNA"/>
</dbReference>
<feature type="domain" description="Glycosyltransferase 61 catalytic" evidence="6">
    <location>
        <begin position="378"/>
        <end position="536"/>
    </location>
</feature>
<protein>
    <recommendedName>
        <fullName evidence="6">Glycosyltransferase 61 catalytic domain-containing protein</fullName>
    </recommendedName>
</protein>
<dbReference type="Proteomes" id="UP000298030">
    <property type="component" value="Unassembled WGS sequence"/>
</dbReference>
<dbReference type="STRING" id="71717.A0A4Y7TT57"/>
<keyword evidence="2" id="KW-0808">Transferase</keyword>
<evidence type="ECO:0000256" key="5">
    <source>
        <dbReference type="SAM" id="Phobius"/>
    </source>
</evidence>
<comment type="caution">
    <text evidence="7">The sequence shown here is derived from an EMBL/GenBank/DDBJ whole genome shotgun (WGS) entry which is preliminary data.</text>
</comment>
<keyword evidence="5" id="KW-0472">Membrane</keyword>
<sequence>MHFLSPCNTYSFSQERQHGAQSELVSIILLTACTIKLKLNHSIDRALAPGGSLPGTFTNVSSLIERRSPLSLTTFSLSGSNPYLELKSRTTLNHMVRMLLGRRERRSILVGVAISLGLFFFVWASYQSHSPSTKPGALHGVPEQNEDSLEPGHFGSPKQPTGGKAGPHLDEPPLPGTQLQSTDLETGVPMVPYKLDSDVKVGASTWGFNVLDKLYLRNGTFYIVANDRNVIPTKKEIIHRLGRFSTQSDEDDEGSELIQYITPAESKVILGDVATVLPGVTFLILDPPRYLTHFYHYWGEVILGAWRVYSTLAFSKDTTRLDRLPFPSRFVLPFVDNDDWRDRADINGPFMRLAFPDASMEKGDVWRDWIKVGGTHVFERAVTVNRVSAHKSPLGSVWYKMISSTQNVTAPRHFWEPIRRSVTKGLFGYTPEVGANGRPVFPPKFSPSKDGSTVDETLPVVTYVSRQSTGRRLLTSDHEGLVEALRGLEEEGLCTVRIPIMENLNLKQQLAEIASSTIIVGVHGNGLTHQIFMPPSLRSAVIEIQTPGSYAFDYWMLARNMGHKHYMIRNDSITTFSPNEWHQGIKFGAGFHGSSIPVDSAVVADLIRLRLTQPEQDVEE</sequence>
<keyword evidence="1" id="KW-0328">Glycosyltransferase</keyword>
<evidence type="ECO:0000256" key="3">
    <source>
        <dbReference type="ARBA" id="ARBA00023180"/>
    </source>
</evidence>
<dbReference type="InterPro" id="IPR007657">
    <property type="entry name" value="Glycosyltransferase_61"/>
</dbReference>
<dbReference type="GO" id="GO:0016757">
    <property type="term" value="F:glycosyltransferase activity"/>
    <property type="evidence" value="ECO:0007669"/>
    <property type="project" value="UniProtKB-KW"/>
</dbReference>
<evidence type="ECO:0000313" key="8">
    <source>
        <dbReference type="Proteomes" id="UP000298030"/>
    </source>
</evidence>
<accession>A0A4Y7TT57</accession>
<gene>
    <name evidence="7" type="ORF">FA13DRAFT_900873</name>
</gene>
<feature type="transmembrane region" description="Helical" evidence="5">
    <location>
        <begin position="107"/>
        <end position="126"/>
    </location>
</feature>
<evidence type="ECO:0000256" key="4">
    <source>
        <dbReference type="SAM" id="MobiDB-lite"/>
    </source>
</evidence>
<dbReference type="AlphaFoldDB" id="A0A4Y7TT57"/>
<dbReference type="PANTHER" id="PTHR20961">
    <property type="entry name" value="GLYCOSYLTRANSFERASE"/>
    <property type="match status" value="1"/>
</dbReference>
<dbReference type="InterPro" id="IPR049625">
    <property type="entry name" value="Glyco_transf_61_cat"/>
</dbReference>
<name>A0A4Y7TT57_COPMI</name>
<proteinExistence type="predicted"/>
<feature type="region of interest" description="Disordered" evidence="4">
    <location>
        <begin position="133"/>
        <end position="182"/>
    </location>
</feature>
<keyword evidence="3" id="KW-0325">Glycoprotein</keyword>
<evidence type="ECO:0000256" key="2">
    <source>
        <dbReference type="ARBA" id="ARBA00022679"/>
    </source>
</evidence>
<keyword evidence="5" id="KW-0812">Transmembrane</keyword>
<keyword evidence="5" id="KW-1133">Transmembrane helix</keyword>
<dbReference type="PANTHER" id="PTHR20961:SF124">
    <property type="entry name" value="GLYCOSYLTRANSFERASE"/>
    <property type="match status" value="1"/>
</dbReference>
<organism evidence="7 8">
    <name type="scientific">Coprinellus micaceus</name>
    <name type="common">Glistening ink-cap mushroom</name>
    <name type="synonym">Coprinus micaceus</name>
    <dbReference type="NCBI Taxonomy" id="71717"/>
    <lineage>
        <taxon>Eukaryota</taxon>
        <taxon>Fungi</taxon>
        <taxon>Dikarya</taxon>
        <taxon>Basidiomycota</taxon>
        <taxon>Agaricomycotina</taxon>
        <taxon>Agaricomycetes</taxon>
        <taxon>Agaricomycetidae</taxon>
        <taxon>Agaricales</taxon>
        <taxon>Agaricineae</taxon>
        <taxon>Psathyrellaceae</taxon>
        <taxon>Coprinellus</taxon>
    </lineage>
</organism>
<reference evidence="7 8" key="1">
    <citation type="journal article" date="2019" name="Nat. Ecol. Evol.">
        <title>Megaphylogeny resolves global patterns of mushroom evolution.</title>
        <authorList>
            <person name="Varga T."/>
            <person name="Krizsan K."/>
            <person name="Foldi C."/>
            <person name="Dima B."/>
            <person name="Sanchez-Garcia M."/>
            <person name="Sanchez-Ramirez S."/>
            <person name="Szollosi G.J."/>
            <person name="Szarkandi J.G."/>
            <person name="Papp V."/>
            <person name="Albert L."/>
            <person name="Andreopoulos W."/>
            <person name="Angelini C."/>
            <person name="Antonin V."/>
            <person name="Barry K.W."/>
            <person name="Bougher N.L."/>
            <person name="Buchanan P."/>
            <person name="Buyck B."/>
            <person name="Bense V."/>
            <person name="Catcheside P."/>
            <person name="Chovatia M."/>
            <person name="Cooper J."/>
            <person name="Damon W."/>
            <person name="Desjardin D."/>
            <person name="Finy P."/>
            <person name="Geml J."/>
            <person name="Haridas S."/>
            <person name="Hughes K."/>
            <person name="Justo A."/>
            <person name="Karasinski D."/>
            <person name="Kautmanova I."/>
            <person name="Kiss B."/>
            <person name="Kocsube S."/>
            <person name="Kotiranta H."/>
            <person name="LaButti K.M."/>
            <person name="Lechner B.E."/>
            <person name="Liimatainen K."/>
            <person name="Lipzen A."/>
            <person name="Lukacs Z."/>
            <person name="Mihaltcheva S."/>
            <person name="Morgado L.N."/>
            <person name="Niskanen T."/>
            <person name="Noordeloos M.E."/>
            <person name="Ohm R.A."/>
            <person name="Ortiz-Santana B."/>
            <person name="Ovrebo C."/>
            <person name="Racz N."/>
            <person name="Riley R."/>
            <person name="Savchenko A."/>
            <person name="Shiryaev A."/>
            <person name="Soop K."/>
            <person name="Spirin V."/>
            <person name="Szebenyi C."/>
            <person name="Tomsovsky M."/>
            <person name="Tulloss R.E."/>
            <person name="Uehling J."/>
            <person name="Grigoriev I.V."/>
            <person name="Vagvolgyi C."/>
            <person name="Papp T."/>
            <person name="Martin F.M."/>
            <person name="Miettinen O."/>
            <person name="Hibbett D.S."/>
            <person name="Nagy L.G."/>
        </authorList>
    </citation>
    <scope>NUCLEOTIDE SEQUENCE [LARGE SCALE GENOMIC DNA]</scope>
    <source>
        <strain evidence="7 8">FP101781</strain>
    </source>
</reference>
<dbReference type="OrthoDB" id="529273at2759"/>
<evidence type="ECO:0000259" key="6">
    <source>
        <dbReference type="Pfam" id="PF04577"/>
    </source>
</evidence>
<keyword evidence="8" id="KW-1185">Reference proteome</keyword>
<dbReference type="Pfam" id="PF04577">
    <property type="entry name" value="Glyco_transf_61"/>
    <property type="match status" value="1"/>
</dbReference>